<comment type="subcellular location">
    <subcellularLocation>
        <location evidence="1">Cell membrane</location>
        <topology evidence="1">Multi-pass membrane protein</topology>
    </subcellularLocation>
</comment>
<name>A0A0L6JWC1_9FIRM</name>
<comment type="caution">
    <text evidence="10">The sequence shown here is derived from an EMBL/GenBank/DDBJ whole genome shotgun (WGS) entry which is preliminary data.</text>
</comment>
<dbReference type="eggNOG" id="COG1807">
    <property type="taxonomic scope" value="Bacteria"/>
</dbReference>
<dbReference type="GO" id="GO:0005886">
    <property type="term" value="C:plasma membrane"/>
    <property type="evidence" value="ECO:0007669"/>
    <property type="project" value="UniProtKB-SubCell"/>
</dbReference>
<feature type="transmembrane region" description="Helical" evidence="8">
    <location>
        <begin position="148"/>
        <end position="167"/>
    </location>
</feature>
<accession>A0A0L6JWC1</accession>
<dbReference type="RefSeq" id="WP_050753795.1">
    <property type="nucleotide sequence ID" value="NZ_JQKC01000001.1"/>
</dbReference>
<keyword evidence="7 8" id="KW-0472">Membrane</keyword>
<organism evidence="10 11">
    <name type="scientific">Pseudobacteroides cellulosolvens ATCC 35603 = DSM 2933</name>
    <dbReference type="NCBI Taxonomy" id="398512"/>
    <lineage>
        <taxon>Bacteria</taxon>
        <taxon>Bacillati</taxon>
        <taxon>Bacillota</taxon>
        <taxon>Clostridia</taxon>
        <taxon>Eubacteriales</taxon>
        <taxon>Oscillospiraceae</taxon>
        <taxon>Pseudobacteroides</taxon>
    </lineage>
</organism>
<sequence>MKAKLSSKQSLWLMLIICISFILKLFLIFIYKNRLTLSSDDLNYIKSAVALLKSGIFTFHNYNEPTVFVMPIYPFFLAVLFKVFGYGLIGLQAVRVVQAIISCASILIVFLTAKKLFNEKAAFIAAIFYAFYIPNIVTSGYFLTETLFTFLLITMIYLSVVFVEAPGKLKFAGLGLLFTMAALCRPTAALFPALLLIYCLLRNLKFKDLIGPFAAFSLVFVLIMTPWWVRNYKEYGEFIPLSAASGNPMLQGTYVDYKQTPENTVYYKLGNNAFETNKIEVSVAKTRMKTEFKKDFWGYLNWYTIKKTIYLWYSAFYWKHFFGIGSTIVLGMHYILLLGIPVLIYCLFKNFRYHFLPAALIIYFNIAHCYYMTFDRYAFPLITILSFYSAYLFSGLFSKTPKTKIHTI</sequence>
<dbReference type="EMBL" id="LGTC01000001">
    <property type="protein sequence ID" value="KNY29707.1"/>
    <property type="molecule type" value="Genomic_DNA"/>
</dbReference>
<feature type="transmembrane region" description="Helical" evidence="8">
    <location>
        <begin position="67"/>
        <end position="89"/>
    </location>
</feature>
<dbReference type="GO" id="GO:0009103">
    <property type="term" value="P:lipopolysaccharide biosynthetic process"/>
    <property type="evidence" value="ECO:0007669"/>
    <property type="project" value="UniProtKB-ARBA"/>
</dbReference>
<evidence type="ECO:0000256" key="8">
    <source>
        <dbReference type="SAM" id="Phobius"/>
    </source>
</evidence>
<feature type="transmembrane region" description="Helical" evidence="8">
    <location>
        <begin position="174"/>
        <end position="197"/>
    </location>
</feature>
<keyword evidence="5 8" id="KW-0812">Transmembrane</keyword>
<dbReference type="Pfam" id="PF13231">
    <property type="entry name" value="PMT_2"/>
    <property type="match status" value="1"/>
</dbReference>
<feature type="transmembrane region" description="Helical" evidence="8">
    <location>
        <begin position="321"/>
        <end position="348"/>
    </location>
</feature>
<evidence type="ECO:0000256" key="7">
    <source>
        <dbReference type="ARBA" id="ARBA00023136"/>
    </source>
</evidence>
<dbReference type="PANTHER" id="PTHR33908">
    <property type="entry name" value="MANNOSYLTRANSFERASE YKCB-RELATED"/>
    <property type="match status" value="1"/>
</dbReference>
<feature type="transmembrane region" description="Helical" evidence="8">
    <location>
        <begin position="95"/>
        <end position="113"/>
    </location>
</feature>
<evidence type="ECO:0000256" key="4">
    <source>
        <dbReference type="ARBA" id="ARBA00022679"/>
    </source>
</evidence>
<reference evidence="11" key="1">
    <citation type="submission" date="2015-07" db="EMBL/GenBank/DDBJ databases">
        <title>Near-Complete Genome Sequence of the Cellulolytic Bacterium Bacteroides (Pseudobacteroides) cellulosolvens ATCC 35603.</title>
        <authorList>
            <person name="Dassa B."/>
            <person name="Utturkar S.M."/>
            <person name="Klingeman D.M."/>
            <person name="Hurt R.A."/>
            <person name="Keller M."/>
            <person name="Xu J."/>
            <person name="Reddy Y.H.K."/>
            <person name="Borovok I."/>
            <person name="Grinberg I.R."/>
            <person name="Lamed R."/>
            <person name="Zhivin O."/>
            <person name="Bayer E.A."/>
            <person name="Brown S.D."/>
        </authorList>
    </citation>
    <scope>NUCLEOTIDE SEQUENCE [LARGE SCALE GENOMIC DNA]</scope>
    <source>
        <strain evidence="11">DSM 2933</strain>
    </source>
</reference>
<dbReference type="OrthoDB" id="136232at2"/>
<proteinExistence type="predicted"/>
<keyword evidence="3" id="KW-0328">Glycosyltransferase</keyword>
<feature type="transmembrane region" description="Helical" evidence="8">
    <location>
        <begin position="379"/>
        <end position="397"/>
    </location>
</feature>
<evidence type="ECO:0000256" key="5">
    <source>
        <dbReference type="ARBA" id="ARBA00022692"/>
    </source>
</evidence>
<dbReference type="PANTHER" id="PTHR33908:SF11">
    <property type="entry name" value="MEMBRANE PROTEIN"/>
    <property type="match status" value="1"/>
</dbReference>
<feature type="transmembrane region" description="Helical" evidence="8">
    <location>
        <begin position="209"/>
        <end position="229"/>
    </location>
</feature>
<feature type="transmembrane region" description="Helical" evidence="8">
    <location>
        <begin position="355"/>
        <end position="373"/>
    </location>
</feature>
<gene>
    <name evidence="10" type="ORF">Bccel_4981</name>
</gene>
<feature type="transmembrane region" description="Helical" evidence="8">
    <location>
        <begin position="12"/>
        <end position="31"/>
    </location>
</feature>
<protein>
    <recommendedName>
        <fullName evidence="9">Glycosyltransferase RgtA/B/C/D-like domain-containing protein</fullName>
    </recommendedName>
</protein>
<keyword evidence="11" id="KW-1185">Reference proteome</keyword>
<evidence type="ECO:0000259" key="9">
    <source>
        <dbReference type="Pfam" id="PF13231"/>
    </source>
</evidence>
<evidence type="ECO:0000256" key="1">
    <source>
        <dbReference type="ARBA" id="ARBA00004651"/>
    </source>
</evidence>
<dbReference type="AlphaFoldDB" id="A0A0L6JWC1"/>
<evidence type="ECO:0000256" key="2">
    <source>
        <dbReference type="ARBA" id="ARBA00022475"/>
    </source>
</evidence>
<keyword evidence="2" id="KW-1003">Cell membrane</keyword>
<evidence type="ECO:0000313" key="10">
    <source>
        <dbReference type="EMBL" id="KNY29707.1"/>
    </source>
</evidence>
<dbReference type="GO" id="GO:0016763">
    <property type="term" value="F:pentosyltransferase activity"/>
    <property type="evidence" value="ECO:0007669"/>
    <property type="project" value="TreeGrafter"/>
</dbReference>
<keyword evidence="6 8" id="KW-1133">Transmembrane helix</keyword>
<feature type="domain" description="Glycosyltransferase RgtA/B/C/D-like" evidence="9">
    <location>
        <begin position="71"/>
        <end position="228"/>
    </location>
</feature>
<dbReference type="InterPro" id="IPR050297">
    <property type="entry name" value="LipidA_mod_glycosyltrf_83"/>
</dbReference>
<dbReference type="InterPro" id="IPR038731">
    <property type="entry name" value="RgtA/B/C-like"/>
</dbReference>
<feature type="transmembrane region" description="Helical" evidence="8">
    <location>
        <begin position="122"/>
        <end position="142"/>
    </location>
</feature>
<evidence type="ECO:0000256" key="6">
    <source>
        <dbReference type="ARBA" id="ARBA00022989"/>
    </source>
</evidence>
<keyword evidence="4" id="KW-0808">Transferase</keyword>
<evidence type="ECO:0000256" key="3">
    <source>
        <dbReference type="ARBA" id="ARBA00022676"/>
    </source>
</evidence>
<dbReference type="STRING" id="398512.Bccel_4981"/>
<evidence type="ECO:0000313" key="11">
    <source>
        <dbReference type="Proteomes" id="UP000036923"/>
    </source>
</evidence>
<dbReference type="Proteomes" id="UP000036923">
    <property type="component" value="Unassembled WGS sequence"/>
</dbReference>